<dbReference type="PANTHER" id="PTHR33794:SF1">
    <property type="entry name" value="BACILLOLYSIN"/>
    <property type="match status" value="1"/>
</dbReference>
<dbReference type="CDD" id="cd09597">
    <property type="entry name" value="M4_TLP"/>
    <property type="match status" value="1"/>
</dbReference>
<dbReference type="Gene3D" id="1.10.390.10">
    <property type="entry name" value="Neutral Protease Domain 2"/>
    <property type="match status" value="1"/>
</dbReference>
<dbReference type="InterPro" id="IPR050728">
    <property type="entry name" value="Zinc_Metalloprotease_M4"/>
</dbReference>
<reference evidence="9" key="1">
    <citation type="submission" date="2022-11" db="EMBL/GenBank/DDBJ databases">
        <title>Centuries of genome instability and evolution in soft-shell clam transmissible cancer (bioRxiv).</title>
        <authorList>
            <person name="Hart S.F.M."/>
            <person name="Yonemitsu M.A."/>
            <person name="Giersch R.M."/>
            <person name="Beal B.F."/>
            <person name="Arriagada G."/>
            <person name="Davis B.W."/>
            <person name="Ostrander E.A."/>
            <person name="Goff S.P."/>
            <person name="Metzger M.J."/>
        </authorList>
    </citation>
    <scope>NUCLEOTIDE SEQUENCE</scope>
    <source>
        <strain evidence="9">MELC-2E11</strain>
        <tissue evidence="9">Siphon/mantle</tissue>
    </source>
</reference>
<keyword evidence="2" id="KW-0645">Protease</keyword>
<dbReference type="Gene3D" id="3.10.170.10">
    <property type="match status" value="1"/>
</dbReference>
<dbReference type="EMBL" id="CP111013">
    <property type="protein sequence ID" value="WAQ95462.1"/>
    <property type="molecule type" value="Genomic_DNA"/>
</dbReference>
<gene>
    <name evidence="9" type="ORF">MAR_028152</name>
</gene>
<dbReference type="InterPro" id="IPR001570">
    <property type="entry name" value="Peptidase_M4_C_domain"/>
</dbReference>
<feature type="domain" description="Peptidase M4" evidence="7">
    <location>
        <begin position="212"/>
        <end position="351"/>
    </location>
</feature>
<dbReference type="Gene3D" id="3.10.450.40">
    <property type="match status" value="1"/>
</dbReference>
<evidence type="ECO:0000256" key="1">
    <source>
        <dbReference type="ARBA" id="ARBA00009388"/>
    </source>
</evidence>
<dbReference type="InterPro" id="IPR023612">
    <property type="entry name" value="Peptidase_M4"/>
</dbReference>
<keyword evidence="3" id="KW-0479">Metal-binding</keyword>
<keyword evidence="10" id="KW-1185">Reference proteome</keyword>
<keyword evidence="4" id="KW-0378">Hydrolase</keyword>
<feature type="domain" description="Peptidase M4 C-terminal" evidence="8">
    <location>
        <begin position="354"/>
        <end position="495"/>
    </location>
</feature>
<evidence type="ECO:0000256" key="6">
    <source>
        <dbReference type="ARBA" id="ARBA00023049"/>
    </source>
</evidence>
<evidence type="ECO:0000259" key="7">
    <source>
        <dbReference type="Pfam" id="PF01447"/>
    </source>
</evidence>
<keyword evidence="6" id="KW-0482">Metalloprotease</keyword>
<dbReference type="PANTHER" id="PTHR33794">
    <property type="entry name" value="BACILLOLYSIN"/>
    <property type="match status" value="1"/>
</dbReference>
<evidence type="ECO:0000256" key="3">
    <source>
        <dbReference type="ARBA" id="ARBA00022723"/>
    </source>
</evidence>
<dbReference type="InterPro" id="IPR013856">
    <property type="entry name" value="Peptidase_M4_domain"/>
</dbReference>
<dbReference type="Pfam" id="PF01447">
    <property type="entry name" value="Peptidase_M4"/>
    <property type="match status" value="1"/>
</dbReference>
<dbReference type="PRINTS" id="PR00730">
    <property type="entry name" value="THERMOLYSIN"/>
</dbReference>
<dbReference type="InterPro" id="IPR027268">
    <property type="entry name" value="Peptidase_M4/M1_CTD_sf"/>
</dbReference>
<accession>A0ABY7DFE8</accession>
<sequence>MGVLVGSVTVADAAHKVDAHYHAQKVIKERKLSALDRRELPPLDATELFGMTAGESLETEREAKNVLGTRIERMKEKYLGVDVYDIVVTVRKTKDGHFTGDASGNILQGIEADLSDTEAELSDEDTLKIAIKAEGDHFRDVVNPTYTKFIYLHTDETARLVNRVSYLVDGEKRPIYIIDLKSGEVLQNWQGLSTYPCCNKEKYTASGGNIKMGKIMYGDMPHCLTPTIDNGICYLENDYVRVVDMLNSFNNTIVETASFPCDLGYGDEVNGAFSPAIDAFFYGTVVAKMYEEWFDSKALKEKIVLRVHFGDAFENAFWNGVNTTFGDGDQMFHPLTSLDVVSHEIAHGVTEQGSGLEYRGESGGMNEAFSDIMGEASEEYLLNPDFMVGQELTKTMPYLREFESPDADNRSISYVTDMTKHLDTHFSSGVFRRVFWVIAKIHNVPVQQAAKVFLYANRMYWHSTADFFDCSCGVLKAAIDLGLDTYPYHMAFDDVGLKRCDVTKHVFSLNNNVTQSDIQVSNSINPTFKIPTPLWAKDLIISAHSDAGVDVQITVTKLTYEFEGGKCAGADYLGSGTNQIVIKDVGETDVFMKLSLVAALEETVHGNTTTSVPITVDLTAGYTCDTEWGLEYDDFMTKYFFKSDCNLPFEDDY</sequence>
<evidence type="ECO:0000313" key="9">
    <source>
        <dbReference type="EMBL" id="WAQ95462.1"/>
    </source>
</evidence>
<name>A0ABY7DFE8_MYAAR</name>
<evidence type="ECO:0000256" key="4">
    <source>
        <dbReference type="ARBA" id="ARBA00022801"/>
    </source>
</evidence>
<proteinExistence type="inferred from homology"/>
<evidence type="ECO:0000259" key="8">
    <source>
        <dbReference type="Pfam" id="PF02868"/>
    </source>
</evidence>
<evidence type="ECO:0000256" key="2">
    <source>
        <dbReference type="ARBA" id="ARBA00022670"/>
    </source>
</evidence>
<evidence type="ECO:0000313" key="10">
    <source>
        <dbReference type="Proteomes" id="UP001164746"/>
    </source>
</evidence>
<dbReference type="Proteomes" id="UP001164746">
    <property type="component" value="Chromosome 2"/>
</dbReference>
<dbReference type="Gene3D" id="3.10.450.490">
    <property type="match status" value="1"/>
</dbReference>
<dbReference type="SUPFAM" id="SSF55486">
    <property type="entry name" value="Metalloproteases ('zincins'), catalytic domain"/>
    <property type="match status" value="1"/>
</dbReference>
<protein>
    <submittedName>
        <fullName evidence="9">ELAS-like protein</fullName>
    </submittedName>
</protein>
<keyword evidence="5" id="KW-0862">Zinc</keyword>
<dbReference type="Pfam" id="PF02868">
    <property type="entry name" value="Peptidase_M4_C"/>
    <property type="match status" value="1"/>
</dbReference>
<organism evidence="9 10">
    <name type="scientific">Mya arenaria</name>
    <name type="common">Soft-shell clam</name>
    <dbReference type="NCBI Taxonomy" id="6604"/>
    <lineage>
        <taxon>Eukaryota</taxon>
        <taxon>Metazoa</taxon>
        <taxon>Spiralia</taxon>
        <taxon>Lophotrochozoa</taxon>
        <taxon>Mollusca</taxon>
        <taxon>Bivalvia</taxon>
        <taxon>Autobranchia</taxon>
        <taxon>Heteroconchia</taxon>
        <taxon>Euheterodonta</taxon>
        <taxon>Imparidentia</taxon>
        <taxon>Neoheterodontei</taxon>
        <taxon>Myida</taxon>
        <taxon>Myoidea</taxon>
        <taxon>Myidae</taxon>
        <taxon>Mya</taxon>
    </lineage>
</organism>
<comment type="similarity">
    <text evidence="1">Belongs to the peptidase M4 family.</text>
</comment>
<evidence type="ECO:0000256" key="5">
    <source>
        <dbReference type="ARBA" id="ARBA00022833"/>
    </source>
</evidence>